<dbReference type="GO" id="GO:0006605">
    <property type="term" value="P:protein targeting"/>
    <property type="evidence" value="ECO:0007669"/>
    <property type="project" value="InterPro"/>
</dbReference>
<dbReference type="GO" id="GO:0006886">
    <property type="term" value="P:intracellular protein transport"/>
    <property type="evidence" value="ECO:0007669"/>
    <property type="project" value="InterPro"/>
</dbReference>
<accession>X6P2R0</accession>
<comment type="caution">
    <text evidence="1">The sequence shown here is derived from an EMBL/GenBank/DDBJ whole genome shotgun (WGS) entry which is preliminary data.</text>
</comment>
<evidence type="ECO:0000313" key="2">
    <source>
        <dbReference type="Proteomes" id="UP000023152"/>
    </source>
</evidence>
<keyword evidence="2" id="KW-1185">Reference proteome</keyword>
<evidence type="ECO:0008006" key="3">
    <source>
        <dbReference type="Google" id="ProtNLM"/>
    </source>
</evidence>
<dbReference type="InterPro" id="IPR027417">
    <property type="entry name" value="P-loop_NTPase"/>
</dbReference>
<dbReference type="EMBL" id="ASPP01004233">
    <property type="protein sequence ID" value="ETO32398.1"/>
    <property type="molecule type" value="Genomic_DNA"/>
</dbReference>
<protein>
    <recommendedName>
        <fullName evidence="3">SecA family profile domain-containing protein</fullName>
    </recommendedName>
</protein>
<dbReference type="InterPro" id="IPR036465">
    <property type="entry name" value="vWFA_dom_sf"/>
</dbReference>
<dbReference type="SUPFAM" id="SSF53300">
    <property type="entry name" value="vWA-like"/>
    <property type="match status" value="1"/>
</dbReference>
<dbReference type="PANTHER" id="PTHR30612:SF0">
    <property type="entry name" value="CHLOROPLAST PROTEIN-TRANSPORTING ATPASE"/>
    <property type="match status" value="1"/>
</dbReference>
<dbReference type="InterPro" id="IPR000185">
    <property type="entry name" value="SecA"/>
</dbReference>
<sequence>MGNRGTKGVPQSKEGTLAVKCNRGSTMPLEKEENKGFKSLPTLPLAMYQSQSVLVFDSEIALCGRRMNSECYSYHTQRQEYKRIGSYPKEVQLLGHCVIACDTKETKEPYALLLSFGGRLSHTLLMKYKSVWTSNNNNNDNDNDNDNDDNDENEKWNEWIDLKWIGDDKREEENWSKCRGALGGRNKDLLFVAHYPSTIDVIRVNTHERTLQYVCNFHLPTMANHWCECFLALHVSNEIESQRENSTNSNHSNHTMNSKASFFISTKKIKIGYKEQDGISYNIRYGYKTLFAYYHENAQNKISAESLKNNIFLSFQIGSFSYAMVPERFYCIMGVSGTLETLSAIEQGVVEKEYHISKHTYMPSLFGKNQLAFAEKADIFIVNESDYFITLKKEIDDRLVGKTQGTKRAVLVFFETKKQLMEFYGSPNFAEIKDDTIVMTEENSFAEKESLIKRATSSGQVGLFTKVFGRGTDFVCRDQIVSSNGGPHVIQTFLSEELSEEVQIKGRTARQGGSGSYSLVLCDKSLEKFSSKIEIENARNAGNFYPMLNAKRGEFFKTQYTENKKYVKYAAKEHETSEKLIASVKKGLASTAKKLLCERNKGVEERKSSRTVVLMDATGSMEHLLQKAKNTVCTMFDRISTILKDKELPPDCFEMQFVVYRNYNAPEDMILQASPWESKPDNLRKFMETICAGYGLGNEAIEIGLAYVNTQVKEMEISQVILIGDMPPNKRQEVQKRRQIKGENYWKGTKFPIPTYYKKELGSLKKNNITVHAFYVNEQAKGHFEAIARTSGGKCVELQINSDEGSEQLTGVVSTTILKHAGGSRGDELVEAYRAKFAPKLHI</sequence>
<dbReference type="PANTHER" id="PTHR30612">
    <property type="entry name" value="SECA INNER MEMBRANE COMPONENT OF SEC PROTEIN SECRETION SYSTEM"/>
    <property type="match status" value="1"/>
</dbReference>
<dbReference type="Proteomes" id="UP000023152">
    <property type="component" value="Unassembled WGS sequence"/>
</dbReference>
<evidence type="ECO:0000313" key="1">
    <source>
        <dbReference type="EMBL" id="ETO32398.1"/>
    </source>
</evidence>
<name>X6P2R0_RETFI</name>
<gene>
    <name evidence="1" type="ORF">RFI_04716</name>
</gene>
<dbReference type="SUPFAM" id="SSF52540">
    <property type="entry name" value="P-loop containing nucleoside triphosphate hydrolases"/>
    <property type="match status" value="1"/>
</dbReference>
<dbReference type="GO" id="GO:0005524">
    <property type="term" value="F:ATP binding"/>
    <property type="evidence" value="ECO:0007669"/>
    <property type="project" value="InterPro"/>
</dbReference>
<organism evidence="1 2">
    <name type="scientific">Reticulomyxa filosa</name>
    <dbReference type="NCBI Taxonomy" id="46433"/>
    <lineage>
        <taxon>Eukaryota</taxon>
        <taxon>Sar</taxon>
        <taxon>Rhizaria</taxon>
        <taxon>Retaria</taxon>
        <taxon>Foraminifera</taxon>
        <taxon>Monothalamids</taxon>
        <taxon>Reticulomyxidae</taxon>
        <taxon>Reticulomyxa</taxon>
    </lineage>
</organism>
<dbReference type="Gene3D" id="3.40.50.410">
    <property type="entry name" value="von Willebrand factor, type A domain"/>
    <property type="match status" value="1"/>
</dbReference>
<dbReference type="Gene3D" id="3.40.50.300">
    <property type="entry name" value="P-loop containing nucleotide triphosphate hydrolases"/>
    <property type="match status" value="1"/>
</dbReference>
<proteinExistence type="predicted"/>
<dbReference type="AlphaFoldDB" id="X6P2R0"/>
<reference evidence="1 2" key="1">
    <citation type="journal article" date="2013" name="Curr. Biol.">
        <title>The Genome of the Foraminiferan Reticulomyxa filosa.</title>
        <authorList>
            <person name="Glockner G."/>
            <person name="Hulsmann N."/>
            <person name="Schleicher M."/>
            <person name="Noegel A.A."/>
            <person name="Eichinger L."/>
            <person name="Gallinger C."/>
            <person name="Pawlowski J."/>
            <person name="Sierra R."/>
            <person name="Euteneuer U."/>
            <person name="Pillet L."/>
            <person name="Moustafa A."/>
            <person name="Platzer M."/>
            <person name="Groth M."/>
            <person name="Szafranski K."/>
            <person name="Schliwa M."/>
        </authorList>
    </citation>
    <scope>NUCLEOTIDE SEQUENCE [LARGE SCALE GENOMIC DNA]</scope>
</reference>